<evidence type="ECO:0000313" key="12">
    <source>
        <dbReference type="EMBL" id="AKA36576.1"/>
    </source>
</evidence>
<dbReference type="Proteomes" id="UP000032726">
    <property type="component" value="Chromosome"/>
</dbReference>
<name>A0A0D5YXE8_9FLAO</name>
<sequence length="552" mass="61299">MLTNLSIRNYALIDDLNVSFPEGFVTITGETGAGKSILLGALSLVLGKRADLASLRNEEEKCIIEAEFSIGNYGLKPFFEENDLDYEQQTILRREILPSGKSRAFINDSPVTLDILSRLGDSLVDVHSQHQTLRLTENEFQLKVIDALAENQKLLGQYRETLSAYNSAKKEWQSLLDFQSQAAKEQDYNSFLLQELQSVPLKEGVQSELEEEYGQLSNVETILESLSQGNQLLNDEQIGVLGQLAELKRMVQNISDYGPSFEALHERIQSVFIELDDISVELDALQGRVEANPERLQEVNTQLQLLYDLQKKHQVASVEELISIREDLSTKVGKVANLEAEIADAEQRVASKETELTALAESLRKNRNAVIPKLKNMLQKKLHVLGMPSATFKIELELAPAFRSNGKDELVFLFSANKGSAHGELKKVASGGELSRIMLTIKSILAEYEHLPTMIFDEIDTGVSGEISNAMADIMSGMSKSMQVFSITHLPQVASKGQTQFKVYKQEVGGATTTHIKQLTESERVVELAEMLGGKSISDSALAHAKQLLQFP</sequence>
<dbReference type="PANTHER" id="PTHR11059:SF0">
    <property type="entry name" value="DNA REPAIR PROTEIN RECN"/>
    <property type="match status" value="1"/>
</dbReference>
<comment type="function">
    <text evidence="1 9">May be involved in recombinational repair of damaged DNA.</text>
</comment>
<dbReference type="GO" id="GO:0043590">
    <property type="term" value="C:bacterial nucleoid"/>
    <property type="evidence" value="ECO:0007669"/>
    <property type="project" value="TreeGrafter"/>
</dbReference>
<evidence type="ECO:0000256" key="7">
    <source>
        <dbReference type="ARBA" id="ARBA00023204"/>
    </source>
</evidence>
<protein>
    <recommendedName>
        <fullName evidence="3 9">DNA repair protein RecN</fullName>
    </recommendedName>
    <alternativeName>
        <fullName evidence="8 9">Recombination protein N</fullName>
    </alternativeName>
</protein>
<dbReference type="GO" id="GO:0006281">
    <property type="term" value="P:DNA repair"/>
    <property type="evidence" value="ECO:0007669"/>
    <property type="project" value="UniProtKB-KW"/>
</dbReference>
<dbReference type="InterPro" id="IPR003395">
    <property type="entry name" value="RecF/RecN/SMC_N"/>
</dbReference>
<dbReference type="AlphaFoldDB" id="A0A0D5YXE8"/>
<dbReference type="OrthoDB" id="9806954at2"/>
<dbReference type="PANTHER" id="PTHR11059">
    <property type="entry name" value="DNA REPAIR PROTEIN RECN"/>
    <property type="match status" value="1"/>
</dbReference>
<keyword evidence="4" id="KW-0547">Nucleotide-binding</keyword>
<keyword evidence="6" id="KW-0067">ATP-binding</keyword>
<dbReference type="GO" id="GO:0006310">
    <property type="term" value="P:DNA recombination"/>
    <property type="evidence" value="ECO:0007669"/>
    <property type="project" value="InterPro"/>
</dbReference>
<evidence type="ECO:0000256" key="10">
    <source>
        <dbReference type="SAM" id="Coils"/>
    </source>
</evidence>
<evidence type="ECO:0000256" key="8">
    <source>
        <dbReference type="ARBA" id="ARBA00033408"/>
    </source>
</evidence>
<keyword evidence="10" id="KW-0175">Coiled coil</keyword>
<dbReference type="InterPro" id="IPR004604">
    <property type="entry name" value="DNA_recomb/repair_RecN"/>
</dbReference>
<dbReference type="SUPFAM" id="SSF52540">
    <property type="entry name" value="P-loop containing nucleoside triphosphate hydrolases"/>
    <property type="match status" value="1"/>
</dbReference>
<dbReference type="GO" id="GO:0009432">
    <property type="term" value="P:SOS response"/>
    <property type="evidence" value="ECO:0007669"/>
    <property type="project" value="TreeGrafter"/>
</dbReference>
<dbReference type="InterPro" id="IPR027417">
    <property type="entry name" value="P-loop_NTPase"/>
</dbReference>
<feature type="coiled-coil region" evidence="10">
    <location>
        <begin position="328"/>
        <end position="362"/>
    </location>
</feature>
<proteinExistence type="inferred from homology"/>
<evidence type="ECO:0000256" key="2">
    <source>
        <dbReference type="ARBA" id="ARBA00009441"/>
    </source>
</evidence>
<dbReference type="NCBIfam" id="TIGR00634">
    <property type="entry name" value="recN"/>
    <property type="match status" value="1"/>
</dbReference>
<evidence type="ECO:0000256" key="1">
    <source>
        <dbReference type="ARBA" id="ARBA00003618"/>
    </source>
</evidence>
<evidence type="ECO:0000259" key="11">
    <source>
        <dbReference type="Pfam" id="PF02463"/>
    </source>
</evidence>
<evidence type="ECO:0000256" key="5">
    <source>
        <dbReference type="ARBA" id="ARBA00022763"/>
    </source>
</evidence>
<accession>A0A0D5YXE8</accession>
<keyword evidence="7 9" id="KW-0234">DNA repair</keyword>
<dbReference type="Gene3D" id="3.40.50.300">
    <property type="entry name" value="P-loop containing nucleotide triphosphate hydrolases"/>
    <property type="match status" value="2"/>
</dbReference>
<dbReference type="Pfam" id="PF02463">
    <property type="entry name" value="SMC_N"/>
    <property type="match status" value="1"/>
</dbReference>
<evidence type="ECO:0000256" key="6">
    <source>
        <dbReference type="ARBA" id="ARBA00022840"/>
    </source>
</evidence>
<gene>
    <name evidence="12" type="ORF">VC82_3032</name>
</gene>
<evidence type="ECO:0000256" key="3">
    <source>
        <dbReference type="ARBA" id="ARBA00021315"/>
    </source>
</evidence>
<keyword evidence="5 9" id="KW-0227">DNA damage</keyword>
<comment type="similarity">
    <text evidence="2 9">Belongs to the RecN family.</text>
</comment>
<dbReference type="GO" id="GO:0005524">
    <property type="term" value="F:ATP binding"/>
    <property type="evidence" value="ECO:0007669"/>
    <property type="project" value="UniProtKB-KW"/>
</dbReference>
<organism evidence="12 13">
    <name type="scientific">Flagellimonas lutaonensis</name>
    <dbReference type="NCBI Taxonomy" id="516051"/>
    <lineage>
        <taxon>Bacteria</taxon>
        <taxon>Pseudomonadati</taxon>
        <taxon>Bacteroidota</taxon>
        <taxon>Flavobacteriia</taxon>
        <taxon>Flavobacteriales</taxon>
        <taxon>Flavobacteriaceae</taxon>
        <taxon>Flagellimonas</taxon>
    </lineage>
</organism>
<dbReference type="EMBL" id="CP011071">
    <property type="protein sequence ID" value="AKA36576.1"/>
    <property type="molecule type" value="Genomic_DNA"/>
</dbReference>
<dbReference type="RefSeq" id="WP_045803092.1">
    <property type="nucleotide sequence ID" value="NZ_CP011071.1"/>
</dbReference>
<dbReference type="CDD" id="cd03241">
    <property type="entry name" value="ABC_RecN"/>
    <property type="match status" value="2"/>
</dbReference>
<feature type="domain" description="RecF/RecN/SMC N-terminal" evidence="11">
    <location>
        <begin position="2"/>
        <end position="507"/>
    </location>
</feature>
<evidence type="ECO:0000256" key="9">
    <source>
        <dbReference type="PIRNR" id="PIRNR003128"/>
    </source>
</evidence>
<evidence type="ECO:0000313" key="13">
    <source>
        <dbReference type="Proteomes" id="UP000032726"/>
    </source>
</evidence>
<reference evidence="12 13" key="1">
    <citation type="submission" date="2015-03" db="EMBL/GenBank/DDBJ databases">
        <title>Complete genome sequence of Muricauda lutaonensis CC-HSB-11T, isolated from a coastal hot spring.</title>
        <authorList>
            <person name="Kim K.M."/>
        </authorList>
    </citation>
    <scope>NUCLEOTIDE SEQUENCE [LARGE SCALE GENOMIC DNA]</scope>
    <source>
        <strain evidence="12 13">CC-HSB-11</strain>
    </source>
</reference>
<dbReference type="PIRSF" id="PIRSF003128">
    <property type="entry name" value="RecN"/>
    <property type="match status" value="1"/>
</dbReference>
<dbReference type="PATRIC" id="fig|516051.4.peg.3109"/>
<dbReference type="HOGENOM" id="CLU_018297_3_1_10"/>
<evidence type="ECO:0000256" key="4">
    <source>
        <dbReference type="ARBA" id="ARBA00022741"/>
    </source>
</evidence>
<dbReference type="KEGG" id="mlt:VC82_3032"/>
<dbReference type="STRING" id="516051.VC82_3032"/>
<keyword evidence="13" id="KW-1185">Reference proteome</keyword>